<sequence>MLRYIVFSIMTMLSLVCNAQKIPVKCFETEFDFGVTLPLDQYHGGKKLVGPSLAVNLRYNIKDTPWDCGLLLQTDGARRDFWHDKNSDNWQSNRTMVLAANGGYNFRQGQKVNPFISVALGVGFNQVVGDKFMDINATSPVIMPKIGVELWHMLRINSHVMVTRKGFNTYGLTLGLVLGGRPSKN</sequence>
<proteinExistence type="predicted"/>
<feature type="signal peptide" evidence="1">
    <location>
        <begin position="1"/>
        <end position="19"/>
    </location>
</feature>
<protein>
    <recommendedName>
        <fullName evidence="4">Outer membrane protein beta-barrel domain-containing protein</fullName>
    </recommendedName>
</protein>
<keyword evidence="3" id="KW-1185">Reference proteome</keyword>
<feature type="chain" id="PRO_5046995983" description="Outer membrane protein beta-barrel domain-containing protein" evidence="1">
    <location>
        <begin position="20"/>
        <end position="185"/>
    </location>
</feature>
<dbReference type="RefSeq" id="WP_009013255.1">
    <property type="nucleotide sequence ID" value="NZ_QLTQ01000010.1"/>
</dbReference>
<dbReference type="Proteomes" id="UP000249852">
    <property type="component" value="Unassembled WGS sequence"/>
</dbReference>
<organism evidence="2 3">
    <name type="scientific">Prevotella pallens</name>
    <dbReference type="NCBI Taxonomy" id="60133"/>
    <lineage>
        <taxon>Bacteria</taxon>
        <taxon>Pseudomonadati</taxon>
        <taxon>Bacteroidota</taxon>
        <taxon>Bacteroidia</taxon>
        <taxon>Bacteroidales</taxon>
        <taxon>Prevotellaceae</taxon>
        <taxon>Prevotella</taxon>
    </lineage>
</organism>
<reference evidence="2 3" key="1">
    <citation type="submission" date="2018-06" db="EMBL/GenBank/DDBJ databases">
        <title>Genomic Encyclopedia of Archaeal and Bacterial Type Strains, Phase II (KMG-II): from individual species to whole genera.</title>
        <authorList>
            <person name="Goeker M."/>
        </authorList>
    </citation>
    <scope>NUCLEOTIDE SEQUENCE [LARGE SCALE GENOMIC DNA]</scope>
    <source>
        <strain evidence="2 3">DSM 18710</strain>
    </source>
</reference>
<gene>
    <name evidence="2" type="ORF">BC673_11067</name>
</gene>
<comment type="caution">
    <text evidence="2">The sequence shown here is derived from an EMBL/GenBank/DDBJ whole genome shotgun (WGS) entry which is preliminary data.</text>
</comment>
<keyword evidence="1" id="KW-0732">Signal</keyword>
<evidence type="ECO:0000313" key="2">
    <source>
        <dbReference type="EMBL" id="RAS45524.1"/>
    </source>
</evidence>
<accession>A0ABX9DU70</accession>
<evidence type="ECO:0008006" key="4">
    <source>
        <dbReference type="Google" id="ProtNLM"/>
    </source>
</evidence>
<name>A0ABX9DU70_9BACT</name>
<evidence type="ECO:0000313" key="3">
    <source>
        <dbReference type="Proteomes" id="UP000249852"/>
    </source>
</evidence>
<dbReference type="EMBL" id="QLTQ01000010">
    <property type="protein sequence ID" value="RAS45524.1"/>
    <property type="molecule type" value="Genomic_DNA"/>
</dbReference>
<evidence type="ECO:0000256" key="1">
    <source>
        <dbReference type="SAM" id="SignalP"/>
    </source>
</evidence>